<protein>
    <submittedName>
        <fullName evidence="3">GOLGA2L5 domain-containing protein</fullName>
    </submittedName>
</protein>
<organism evidence="2 3">
    <name type="scientific">Syphacia muris</name>
    <dbReference type="NCBI Taxonomy" id="451379"/>
    <lineage>
        <taxon>Eukaryota</taxon>
        <taxon>Metazoa</taxon>
        <taxon>Ecdysozoa</taxon>
        <taxon>Nematoda</taxon>
        <taxon>Chromadorea</taxon>
        <taxon>Rhabditida</taxon>
        <taxon>Spirurina</taxon>
        <taxon>Oxyuridomorpha</taxon>
        <taxon>Oxyuroidea</taxon>
        <taxon>Oxyuridae</taxon>
        <taxon>Syphacia</taxon>
    </lineage>
</organism>
<sequence>MWKDMVRHALAATSYELKFFMLISGYVMLRWCKETKEVSVVSNDNQVQELTLSSPNVRPADTRDEVVLYLQQDNIRLEQELRHAHDRLEYYLKELNSKTKLNHILEDKLNSATEQNNNLLTELGRYEATRALAENQTSDARRVIALQERLAELEQDNREMREQLFEELRISESKLSMAEETINQSEERILHLERTTDDWRKKCEELSQENEALSRANEEVKNLEIAIGEVKDEKQMLYQKLNDLMEEKRQLIAARDHLSSYVSNTESQNTKLQAKIRQMNESFNENVTRLVDKENYIKNLSARIDKLSEEVEAERLVRTQLEEQNKYLKNQTVSPFMVVTSNTANNEAEGKSASANATINPNTLTAVGVMLNNLL</sequence>
<name>A0A0N5AEN9_9BILA</name>
<feature type="coiled-coil region" evidence="1">
    <location>
        <begin position="102"/>
        <end position="324"/>
    </location>
</feature>
<dbReference type="AlphaFoldDB" id="A0A0N5AEN9"/>
<proteinExistence type="predicted"/>
<dbReference type="Proteomes" id="UP000046393">
    <property type="component" value="Unplaced"/>
</dbReference>
<dbReference type="SUPFAM" id="SSF57997">
    <property type="entry name" value="Tropomyosin"/>
    <property type="match status" value="1"/>
</dbReference>
<keyword evidence="1" id="KW-0175">Coiled coil</keyword>
<evidence type="ECO:0000313" key="2">
    <source>
        <dbReference type="Proteomes" id="UP000046393"/>
    </source>
</evidence>
<keyword evidence="2" id="KW-1185">Reference proteome</keyword>
<evidence type="ECO:0000256" key="1">
    <source>
        <dbReference type="SAM" id="Coils"/>
    </source>
</evidence>
<dbReference type="WBParaSite" id="SMUV_0000270501-mRNA-1">
    <property type="protein sequence ID" value="SMUV_0000270501-mRNA-1"/>
    <property type="gene ID" value="SMUV_0000270501"/>
</dbReference>
<accession>A0A0N5AEN9</accession>
<evidence type="ECO:0000313" key="3">
    <source>
        <dbReference type="WBParaSite" id="SMUV_0000270501-mRNA-1"/>
    </source>
</evidence>
<reference evidence="3" key="1">
    <citation type="submission" date="2017-02" db="UniProtKB">
        <authorList>
            <consortium name="WormBaseParasite"/>
        </authorList>
    </citation>
    <scope>IDENTIFICATION</scope>
</reference>